<dbReference type="EMBL" id="FNDJ01000001">
    <property type="protein sequence ID" value="SDG95538.1"/>
    <property type="molecule type" value="Genomic_DNA"/>
</dbReference>
<keyword evidence="3" id="KW-1185">Reference proteome</keyword>
<protein>
    <recommendedName>
        <fullName evidence="4">Intracellular septation protein A</fullName>
    </recommendedName>
</protein>
<dbReference type="STRING" id="633440.SAMN05421869_101109"/>
<evidence type="ECO:0000256" key="1">
    <source>
        <dbReference type="SAM" id="Phobius"/>
    </source>
</evidence>
<organism evidence="2 3">
    <name type="scientific">Nonomuraea jiangxiensis</name>
    <dbReference type="NCBI Taxonomy" id="633440"/>
    <lineage>
        <taxon>Bacteria</taxon>
        <taxon>Bacillati</taxon>
        <taxon>Actinomycetota</taxon>
        <taxon>Actinomycetes</taxon>
        <taxon>Streptosporangiales</taxon>
        <taxon>Streptosporangiaceae</taxon>
        <taxon>Nonomuraea</taxon>
    </lineage>
</organism>
<feature type="transmembrane region" description="Helical" evidence="1">
    <location>
        <begin position="96"/>
        <end position="115"/>
    </location>
</feature>
<keyword evidence="1" id="KW-0812">Transmembrane</keyword>
<proteinExistence type="predicted"/>
<name>A0A1G7YG79_9ACTN</name>
<evidence type="ECO:0008006" key="4">
    <source>
        <dbReference type="Google" id="ProtNLM"/>
    </source>
</evidence>
<sequence length="162" mass="16966">MEQLQISLLVLLAIAFVIYRQLQARPTGRPVILITSGVMIVAGLVLGGLFDSRHVAVSVALLLVEAAASVALGMWRASTVRVWLDGSGVAWSKATGWTLVGWLASIATRLVLLYAGNLLGLSPSTGGILLFVGITIGVQSYLVARRGRALASTGRQADTVVA</sequence>
<gene>
    <name evidence="2" type="ORF">SAMN05421869_101109</name>
</gene>
<dbReference type="Proteomes" id="UP000199202">
    <property type="component" value="Unassembled WGS sequence"/>
</dbReference>
<keyword evidence="1" id="KW-1133">Transmembrane helix</keyword>
<dbReference type="RefSeq" id="WP_176992955.1">
    <property type="nucleotide sequence ID" value="NZ_FNDJ01000001.1"/>
</dbReference>
<reference evidence="2 3" key="1">
    <citation type="submission" date="2016-10" db="EMBL/GenBank/DDBJ databases">
        <authorList>
            <person name="de Groot N.N."/>
        </authorList>
    </citation>
    <scope>NUCLEOTIDE SEQUENCE [LARGE SCALE GENOMIC DNA]</scope>
    <source>
        <strain evidence="2 3">CGMCC 4.6533</strain>
    </source>
</reference>
<feature type="transmembrane region" description="Helical" evidence="1">
    <location>
        <begin position="6"/>
        <end position="22"/>
    </location>
</feature>
<feature type="transmembrane region" description="Helical" evidence="1">
    <location>
        <begin position="31"/>
        <end position="50"/>
    </location>
</feature>
<evidence type="ECO:0000313" key="2">
    <source>
        <dbReference type="EMBL" id="SDG95538.1"/>
    </source>
</evidence>
<evidence type="ECO:0000313" key="3">
    <source>
        <dbReference type="Proteomes" id="UP000199202"/>
    </source>
</evidence>
<accession>A0A1G7YG79</accession>
<feature type="transmembrane region" description="Helical" evidence="1">
    <location>
        <begin position="127"/>
        <end position="144"/>
    </location>
</feature>
<dbReference type="AlphaFoldDB" id="A0A1G7YG79"/>
<feature type="transmembrane region" description="Helical" evidence="1">
    <location>
        <begin position="56"/>
        <end position="75"/>
    </location>
</feature>
<keyword evidence="1" id="KW-0472">Membrane</keyword>